<name>A0AAU9JWC6_9CILI</name>
<dbReference type="Proteomes" id="UP001162131">
    <property type="component" value="Unassembled WGS sequence"/>
</dbReference>
<keyword evidence="1" id="KW-1133">Transmembrane helix</keyword>
<comment type="caution">
    <text evidence="2">The sequence shown here is derived from an EMBL/GenBank/DDBJ whole genome shotgun (WGS) entry which is preliminary data.</text>
</comment>
<keyword evidence="1" id="KW-0472">Membrane</keyword>
<keyword evidence="3" id="KW-1185">Reference proteome</keyword>
<proteinExistence type="predicted"/>
<evidence type="ECO:0000313" key="3">
    <source>
        <dbReference type="Proteomes" id="UP001162131"/>
    </source>
</evidence>
<keyword evidence="1" id="KW-0812">Transmembrane</keyword>
<gene>
    <name evidence="2" type="ORF">BSTOLATCC_MIC39840</name>
</gene>
<dbReference type="AlphaFoldDB" id="A0AAU9JWC6"/>
<evidence type="ECO:0000256" key="1">
    <source>
        <dbReference type="SAM" id="Phobius"/>
    </source>
</evidence>
<organism evidence="2 3">
    <name type="scientific">Blepharisma stoltei</name>
    <dbReference type="NCBI Taxonomy" id="1481888"/>
    <lineage>
        <taxon>Eukaryota</taxon>
        <taxon>Sar</taxon>
        <taxon>Alveolata</taxon>
        <taxon>Ciliophora</taxon>
        <taxon>Postciliodesmatophora</taxon>
        <taxon>Heterotrichea</taxon>
        <taxon>Heterotrichida</taxon>
        <taxon>Blepharismidae</taxon>
        <taxon>Blepharisma</taxon>
    </lineage>
</organism>
<dbReference type="EMBL" id="CAJZBQ010000039">
    <property type="protein sequence ID" value="CAG9326028.1"/>
    <property type="molecule type" value="Genomic_DNA"/>
</dbReference>
<reference evidence="2" key="1">
    <citation type="submission" date="2021-09" db="EMBL/GenBank/DDBJ databases">
        <authorList>
            <consortium name="AG Swart"/>
            <person name="Singh M."/>
            <person name="Singh A."/>
            <person name="Seah K."/>
            <person name="Emmerich C."/>
        </authorList>
    </citation>
    <scope>NUCLEOTIDE SEQUENCE</scope>
    <source>
        <strain evidence="2">ATCC30299</strain>
    </source>
</reference>
<feature type="transmembrane region" description="Helical" evidence="1">
    <location>
        <begin position="57"/>
        <end position="81"/>
    </location>
</feature>
<accession>A0AAU9JWC6</accession>
<evidence type="ECO:0000313" key="2">
    <source>
        <dbReference type="EMBL" id="CAG9326028.1"/>
    </source>
</evidence>
<feature type="transmembrane region" description="Helical" evidence="1">
    <location>
        <begin position="25"/>
        <end position="51"/>
    </location>
</feature>
<protein>
    <submittedName>
        <fullName evidence="2">Uncharacterized protein</fullName>
    </submittedName>
</protein>
<sequence>MCIEAARCLTFFVKGFLNYYFSNELFIIFYQGFFPGIFQDFTTIGFFPVIFWVPRGFFLQFFSLNFSWGFFPVIFFPIYLFF</sequence>